<dbReference type="Proteomes" id="UP001140096">
    <property type="component" value="Unassembled WGS sequence"/>
</dbReference>
<sequence length="127" mass="14758">LSKDDRAKLYPRLGNMYPEAQTRLARVDDIDQVKAILEQYSEYKAMLVGVSLGASSSGAGGNDVTLEDRFFVREVQFNKDSFEQQFHYGVFYSWLRLKEQEIRNVVWVAECISQQQKDKINNYTSIY</sequence>
<keyword evidence="2" id="KW-1185">Reference proteome</keyword>
<gene>
    <name evidence="1" type="primary">VMA6_1</name>
    <name evidence="1" type="ORF">H4S07_002918</name>
</gene>
<reference evidence="1" key="1">
    <citation type="submission" date="2022-07" db="EMBL/GenBank/DDBJ databases">
        <title>Phylogenomic reconstructions and comparative analyses of Kickxellomycotina fungi.</title>
        <authorList>
            <person name="Reynolds N.K."/>
            <person name="Stajich J.E."/>
            <person name="Barry K."/>
            <person name="Grigoriev I.V."/>
            <person name="Crous P."/>
            <person name="Smith M.E."/>
        </authorList>
    </citation>
    <scope>NUCLEOTIDE SEQUENCE</scope>
    <source>
        <strain evidence="1">CBS 102833</strain>
    </source>
</reference>
<proteinExistence type="predicted"/>
<organism evidence="1 2">
    <name type="scientific">Coemansia furcata</name>
    <dbReference type="NCBI Taxonomy" id="417177"/>
    <lineage>
        <taxon>Eukaryota</taxon>
        <taxon>Fungi</taxon>
        <taxon>Fungi incertae sedis</taxon>
        <taxon>Zoopagomycota</taxon>
        <taxon>Kickxellomycotina</taxon>
        <taxon>Kickxellomycetes</taxon>
        <taxon>Kickxellales</taxon>
        <taxon>Kickxellaceae</taxon>
        <taxon>Coemansia</taxon>
    </lineage>
</organism>
<evidence type="ECO:0000313" key="1">
    <source>
        <dbReference type="EMBL" id="KAJ2810023.1"/>
    </source>
</evidence>
<feature type="non-terminal residue" evidence="1">
    <location>
        <position position="1"/>
    </location>
</feature>
<dbReference type="EMBL" id="JANBUP010000826">
    <property type="protein sequence ID" value="KAJ2810023.1"/>
    <property type="molecule type" value="Genomic_DNA"/>
</dbReference>
<evidence type="ECO:0000313" key="2">
    <source>
        <dbReference type="Proteomes" id="UP001140096"/>
    </source>
</evidence>
<comment type="caution">
    <text evidence="1">The sequence shown here is derived from an EMBL/GenBank/DDBJ whole genome shotgun (WGS) entry which is preliminary data.</text>
</comment>
<protein>
    <submittedName>
        <fullName evidence="1">H(+)-transporting V0 sector ATPase subunit d</fullName>
    </submittedName>
</protein>
<name>A0ACC1LIQ3_9FUNG</name>
<accession>A0ACC1LIQ3</accession>